<proteinExistence type="predicted"/>
<protein>
    <submittedName>
        <fullName evidence="2">Uncharacterized protein</fullName>
    </submittedName>
</protein>
<dbReference type="Proteomes" id="UP000270471">
    <property type="component" value="Unassembled WGS sequence"/>
</dbReference>
<gene>
    <name evidence="2" type="ORF">CTZ28_11515</name>
</gene>
<dbReference type="AlphaFoldDB" id="A0A3M0I9B6"/>
<keyword evidence="3" id="KW-1185">Reference proteome</keyword>
<reference evidence="2 3" key="1">
    <citation type="submission" date="2017-11" db="EMBL/GenBank/DDBJ databases">
        <title>Draft genome of actinobacteria isolated from guarana (Paullinia cupana (Mart.) Ducke.</title>
        <authorList>
            <person name="Siqueira K.A."/>
            <person name="Liotti R.G."/>
            <person name="Mendes T.A.O."/>
            <person name="Soares M.A."/>
        </authorList>
    </citation>
    <scope>NUCLEOTIDE SEQUENCE [LARGE SCALE GENOMIC DNA]</scope>
    <source>
        <strain evidence="2 3">193</strain>
    </source>
</reference>
<evidence type="ECO:0000313" key="2">
    <source>
        <dbReference type="EMBL" id="RMB86111.1"/>
    </source>
</evidence>
<evidence type="ECO:0000256" key="1">
    <source>
        <dbReference type="SAM" id="MobiDB-lite"/>
    </source>
</evidence>
<comment type="caution">
    <text evidence="2">The sequence shown here is derived from an EMBL/GenBank/DDBJ whole genome shotgun (WGS) entry which is preliminary data.</text>
</comment>
<sequence length="92" mass="9593">MGEAVVSAPQADPSVHCGTGIPGGSTRTTGSFDAARPAPTSKPVTDLVAARTRPAGDSTPAGSCHGSRSHPRRTQGPRVLRRWPVRRRPTGR</sequence>
<feature type="region of interest" description="Disordered" evidence="1">
    <location>
        <begin position="1"/>
        <end position="92"/>
    </location>
</feature>
<name>A0A3M0I9B6_9ACTN</name>
<evidence type="ECO:0000313" key="3">
    <source>
        <dbReference type="Proteomes" id="UP000270471"/>
    </source>
</evidence>
<feature type="compositionally biased region" description="Basic residues" evidence="1">
    <location>
        <begin position="67"/>
        <end position="92"/>
    </location>
</feature>
<accession>A0A3M0I9B6</accession>
<organism evidence="2 3">
    <name type="scientific">Streptomyces shenzhenensis</name>
    <dbReference type="NCBI Taxonomy" id="943815"/>
    <lineage>
        <taxon>Bacteria</taxon>
        <taxon>Bacillati</taxon>
        <taxon>Actinomycetota</taxon>
        <taxon>Actinomycetes</taxon>
        <taxon>Kitasatosporales</taxon>
        <taxon>Streptomycetaceae</taxon>
        <taxon>Streptomyces</taxon>
    </lineage>
</organism>
<dbReference type="EMBL" id="PENI01000005">
    <property type="protein sequence ID" value="RMB86111.1"/>
    <property type="molecule type" value="Genomic_DNA"/>
</dbReference>